<comment type="caution">
    <text evidence="1">The sequence shown here is derived from an EMBL/GenBank/DDBJ whole genome shotgun (WGS) entry which is preliminary data.</text>
</comment>
<evidence type="ECO:0000313" key="2">
    <source>
        <dbReference type="Proteomes" id="UP000825935"/>
    </source>
</evidence>
<dbReference type="AlphaFoldDB" id="A0A8T2TMR3"/>
<accession>A0A8T2TMR3</accession>
<keyword evidence="2" id="KW-1185">Reference proteome</keyword>
<dbReference type="Proteomes" id="UP000825935">
    <property type="component" value="Chromosome 12"/>
</dbReference>
<proteinExistence type="predicted"/>
<organism evidence="1 2">
    <name type="scientific">Ceratopteris richardii</name>
    <name type="common">Triangle waterfern</name>
    <dbReference type="NCBI Taxonomy" id="49495"/>
    <lineage>
        <taxon>Eukaryota</taxon>
        <taxon>Viridiplantae</taxon>
        <taxon>Streptophyta</taxon>
        <taxon>Embryophyta</taxon>
        <taxon>Tracheophyta</taxon>
        <taxon>Polypodiopsida</taxon>
        <taxon>Polypodiidae</taxon>
        <taxon>Polypodiales</taxon>
        <taxon>Pteridineae</taxon>
        <taxon>Pteridaceae</taxon>
        <taxon>Parkerioideae</taxon>
        <taxon>Ceratopteris</taxon>
    </lineage>
</organism>
<evidence type="ECO:0000313" key="1">
    <source>
        <dbReference type="EMBL" id="KAH7423982.1"/>
    </source>
</evidence>
<gene>
    <name evidence="1" type="ORF">KP509_12G084100</name>
</gene>
<protein>
    <submittedName>
        <fullName evidence="1">Uncharacterized protein</fullName>
    </submittedName>
</protein>
<dbReference type="EMBL" id="CM035417">
    <property type="protein sequence ID" value="KAH7423982.1"/>
    <property type="molecule type" value="Genomic_DNA"/>
</dbReference>
<name>A0A8T2TMR3_CERRI</name>
<reference evidence="1" key="1">
    <citation type="submission" date="2021-08" db="EMBL/GenBank/DDBJ databases">
        <title>WGS assembly of Ceratopteris richardii.</title>
        <authorList>
            <person name="Marchant D.B."/>
            <person name="Chen G."/>
            <person name="Jenkins J."/>
            <person name="Shu S."/>
            <person name="Leebens-Mack J."/>
            <person name="Grimwood J."/>
            <person name="Schmutz J."/>
            <person name="Soltis P."/>
            <person name="Soltis D."/>
            <person name="Chen Z.-H."/>
        </authorList>
    </citation>
    <scope>NUCLEOTIDE SEQUENCE</scope>
    <source>
        <strain evidence="1">Whitten #5841</strain>
        <tissue evidence="1">Leaf</tissue>
    </source>
</reference>
<sequence length="67" mass="7343">MIYFSIIYMRLELDVVTMEMLGLPKLPFFIASAQKALGSGEGVEATGRIHDGMNLEASVSILLQVII</sequence>